<organism evidence="1 2">
    <name type="scientific">Deinococcus arcticus</name>
    <dbReference type="NCBI Taxonomy" id="2136176"/>
    <lineage>
        <taxon>Bacteria</taxon>
        <taxon>Thermotogati</taxon>
        <taxon>Deinococcota</taxon>
        <taxon>Deinococci</taxon>
        <taxon>Deinococcales</taxon>
        <taxon>Deinococcaceae</taxon>
        <taxon>Deinococcus</taxon>
    </lineage>
</organism>
<gene>
    <name evidence="1" type="ORF">C8263_10065</name>
</gene>
<dbReference type="AlphaFoldDB" id="A0A2T3W855"/>
<dbReference type="OrthoDB" id="5520584at2"/>
<protein>
    <submittedName>
        <fullName evidence="1">Uncharacterized protein</fullName>
    </submittedName>
</protein>
<accession>A0A2T3W855</accession>
<dbReference type="Proteomes" id="UP000240317">
    <property type="component" value="Unassembled WGS sequence"/>
</dbReference>
<reference evidence="1 2" key="1">
    <citation type="submission" date="2018-03" db="EMBL/GenBank/DDBJ databases">
        <title>Draft genome of Deinococcus sp. OD32.</title>
        <authorList>
            <person name="Wang X.-P."/>
            <person name="Du Z.-J."/>
        </authorList>
    </citation>
    <scope>NUCLEOTIDE SEQUENCE [LARGE SCALE GENOMIC DNA]</scope>
    <source>
        <strain evidence="1 2">OD32</strain>
    </source>
</reference>
<evidence type="ECO:0000313" key="2">
    <source>
        <dbReference type="Proteomes" id="UP000240317"/>
    </source>
</evidence>
<proteinExistence type="predicted"/>
<sequence length="146" mass="14833">MPRWAALTLAGLAGAVTVNLLNEGVRRVLPHAPRMEVIGERALSAGLLALGQEPPRGRALYATTLAADLASNTVYYALAGLGGAARAPALGTALGVAAGVGGAALPPRLGLGHQPHERPQTLLLTAAWYTLGGLVAGAVYRKLEGE</sequence>
<comment type="caution">
    <text evidence="1">The sequence shown here is derived from an EMBL/GenBank/DDBJ whole genome shotgun (WGS) entry which is preliminary data.</text>
</comment>
<keyword evidence="2" id="KW-1185">Reference proteome</keyword>
<evidence type="ECO:0000313" key="1">
    <source>
        <dbReference type="EMBL" id="PTA68091.1"/>
    </source>
</evidence>
<dbReference type="EMBL" id="PYSV01000008">
    <property type="protein sequence ID" value="PTA68091.1"/>
    <property type="molecule type" value="Genomic_DNA"/>
</dbReference>
<name>A0A2T3W855_9DEIO</name>